<proteinExistence type="predicted"/>
<sequence>MVSPLTGESLSLACPRESNQREGHPAHTAPAAPGFPRSITAPGARREGPSLAHHGSRDIHVAQPLPRRFHSAS</sequence>
<feature type="region of interest" description="Disordered" evidence="1">
    <location>
        <begin position="1"/>
        <end position="73"/>
    </location>
</feature>
<evidence type="ECO:0000256" key="1">
    <source>
        <dbReference type="SAM" id="MobiDB-lite"/>
    </source>
</evidence>
<dbReference type="AlphaFoldDB" id="A0ABD7RUZ1"/>
<gene>
    <name evidence="2" type="ORF">EQ836_23855</name>
</gene>
<dbReference type="EMBL" id="SCFV01000015">
    <property type="protein sequence ID" value="TRO11732.1"/>
    <property type="molecule type" value="Genomic_DNA"/>
</dbReference>
<organism evidence="2 3">
    <name type="scientific">Ectopseudomonas mendocina</name>
    <name type="common">Pseudomonas mendocina</name>
    <dbReference type="NCBI Taxonomy" id="300"/>
    <lineage>
        <taxon>Bacteria</taxon>
        <taxon>Pseudomonadati</taxon>
        <taxon>Pseudomonadota</taxon>
        <taxon>Gammaproteobacteria</taxon>
        <taxon>Pseudomonadales</taxon>
        <taxon>Pseudomonadaceae</taxon>
        <taxon>Ectopseudomonas</taxon>
    </lineage>
</organism>
<protein>
    <submittedName>
        <fullName evidence="2">Uncharacterized protein</fullName>
    </submittedName>
</protein>
<feature type="compositionally biased region" description="Low complexity" evidence="1">
    <location>
        <begin position="26"/>
        <end position="36"/>
    </location>
</feature>
<evidence type="ECO:0000313" key="2">
    <source>
        <dbReference type="EMBL" id="TRO11732.1"/>
    </source>
</evidence>
<name>A0ABD7RUZ1_ECTME</name>
<reference evidence="2 3" key="1">
    <citation type="submission" date="2019-01" db="EMBL/GenBank/DDBJ databases">
        <title>Whole genome shotgun sequencing of Pseudomonas spp. isolated by its ability to degrade furfural.</title>
        <authorList>
            <person name="Donoso R."/>
            <person name="Farkas C."/>
            <person name="Villegas P."/>
            <person name="Gonzales-Toro F."/>
            <person name="Guajardo-Parra M."/>
            <person name="Araya-Nail M."/>
            <person name="Morgante V."/>
            <person name="Perez-Pantoja D."/>
        </authorList>
    </citation>
    <scope>NUCLEOTIDE SEQUENCE [LARGE SCALE GENOMIC DNA]</scope>
    <source>
        <strain evidence="2 3">VN231</strain>
    </source>
</reference>
<evidence type="ECO:0000313" key="3">
    <source>
        <dbReference type="Proteomes" id="UP000317327"/>
    </source>
</evidence>
<comment type="caution">
    <text evidence="2">The sequence shown here is derived from an EMBL/GenBank/DDBJ whole genome shotgun (WGS) entry which is preliminary data.</text>
</comment>
<dbReference type="Proteomes" id="UP000317327">
    <property type="component" value="Unassembled WGS sequence"/>
</dbReference>
<accession>A0ABD7RUZ1</accession>